<dbReference type="AlphaFoldDB" id="X0UFJ6"/>
<dbReference type="EMBL" id="BARS01024139">
    <property type="protein sequence ID" value="GAG04365.1"/>
    <property type="molecule type" value="Genomic_DNA"/>
</dbReference>
<name>X0UFJ6_9ZZZZ</name>
<protein>
    <recommendedName>
        <fullName evidence="2">Transcription regulator TrmB C-terminal domain-containing protein</fullName>
    </recommendedName>
</protein>
<reference evidence="1" key="1">
    <citation type="journal article" date="2014" name="Front. Microbiol.">
        <title>High frequency of phylogenetically diverse reductive dehalogenase-homologous genes in deep subseafloor sedimentary metagenomes.</title>
        <authorList>
            <person name="Kawai M."/>
            <person name="Futagami T."/>
            <person name="Toyoda A."/>
            <person name="Takaki Y."/>
            <person name="Nishi S."/>
            <person name="Hori S."/>
            <person name="Arai W."/>
            <person name="Tsubouchi T."/>
            <person name="Morono Y."/>
            <person name="Uchiyama I."/>
            <person name="Ito T."/>
            <person name="Fujiyama A."/>
            <person name="Inagaki F."/>
            <person name="Takami H."/>
        </authorList>
    </citation>
    <scope>NUCLEOTIDE SEQUENCE</scope>
    <source>
        <strain evidence="1">Expedition CK06-06</strain>
    </source>
</reference>
<feature type="non-terminal residue" evidence="1">
    <location>
        <position position="1"/>
    </location>
</feature>
<evidence type="ECO:0000313" key="1">
    <source>
        <dbReference type="EMBL" id="GAG04365.1"/>
    </source>
</evidence>
<proteinExistence type="predicted"/>
<sequence length="170" mass="19059">DDATEIAEKNENTLDDIHKASSSIPEIEEITTWQVVGRDALVAAIKDAIYRVKSSIIIVMPYVIPEILQVISEFAYQKKAVRFMLTSRFEMGTYGDIIRKMMGLGNIQFRQLSGAMEFFALTRDAEEVILGPATEKEGEMISVVSNQTAFSILYSQFIGPIFQANSRPIK</sequence>
<evidence type="ECO:0008006" key="2">
    <source>
        <dbReference type="Google" id="ProtNLM"/>
    </source>
</evidence>
<gene>
    <name evidence="1" type="ORF">S01H1_38344</name>
</gene>
<accession>X0UFJ6</accession>
<comment type="caution">
    <text evidence="1">The sequence shown here is derived from an EMBL/GenBank/DDBJ whole genome shotgun (WGS) entry which is preliminary data.</text>
</comment>
<organism evidence="1">
    <name type="scientific">marine sediment metagenome</name>
    <dbReference type="NCBI Taxonomy" id="412755"/>
    <lineage>
        <taxon>unclassified sequences</taxon>
        <taxon>metagenomes</taxon>
        <taxon>ecological metagenomes</taxon>
    </lineage>
</organism>